<keyword evidence="4" id="KW-0805">Transcription regulation</keyword>
<comment type="subcellular location">
    <subcellularLocation>
        <location evidence="1">Nucleus</location>
    </subcellularLocation>
</comment>
<dbReference type="GO" id="GO:0001046">
    <property type="term" value="F:core promoter sequence-specific DNA binding"/>
    <property type="evidence" value="ECO:0007669"/>
    <property type="project" value="TreeGrafter"/>
</dbReference>
<comment type="subunit">
    <text evidence="9">Part of the SNAPc complex composed of 5 subunits: SNAPC1, SNAPC2, SNAPC3, SNAPC4 and SNAPC5. SNAPC3 interacts with SNAPC1.</text>
</comment>
<evidence type="ECO:0000313" key="12">
    <source>
        <dbReference type="Proteomes" id="UP001233999"/>
    </source>
</evidence>
<dbReference type="PANTHER" id="PTHR13421:SF16">
    <property type="entry name" value="SNRNA-ACTIVATING PROTEIN COMPLEX SUBUNIT 3"/>
    <property type="match status" value="1"/>
</dbReference>
<evidence type="ECO:0000256" key="2">
    <source>
        <dbReference type="ARBA" id="ARBA00010410"/>
    </source>
</evidence>
<dbReference type="PANTHER" id="PTHR13421">
    <property type="entry name" value="SNRNA-ACTIVATING PROTEIN COMPLEX SUBUNIT 3"/>
    <property type="match status" value="1"/>
</dbReference>
<reference evidence="11" key="1">
    <citation type="journal article" date="2023" name="IScience">
        <title>Live-bearing cockroach genome reveals convergent evolutionary mechanisms linked to viviparity in insects and beyond.</title>
        <authorList>
            <person name="Fouks B."/>
            <person name="Harrison M.C."/>
            <person name="Mikhailova A.A."/>
            <person name="Marchal E."/>
            <person name="English S."/>
            <person name="Carruthers M."/>
            <person name="Jennings E.C."/>
            <person name="Chiamaka E.L."/>
            <person name="Frigard R.A."/>
            <person name="Pippel M."/>
            <person name="Attardo G.M."/>
            <person name="Benoit J.B."/>
            <person name="Bornberg-Bauer E."/>
            <person name="Tobe S.S."/>
        </authorList>
    </citation>
    <scope>NUCLEOTIDE SEQUENCE</scope>
    <source>
        <strain evidence="11">Stay&amp;Tobe</strain>
    </source>
</reference>
<keyword evidence="12" id="KW-1185">Reference proteome</keyword>
<gene>
    <name evidence="11" type="ORF">L9F63_000751</name>
</gene>
<comment type="similarity">
    <text evidence="2">Belongs to the SNAPC3/SRD2 family.</text>
</comment>
<dbReference type="InterPro" id="IPR022042">
    <property type="entry name" value="snRNA-activating_su3"/>
</dbReference>
<keyword evidence="6" id="KW-0804">Transcription</keyword>
<organism evidence="11 12">
    <name type="scientific">Diploptera punctata</name>
    <name type="common">Pacific beetle cockroach</name>
    <dbReference type="NCBI Taxonomy" id="6984"/>
    <lineage>
        <taxon>Eukaryota</taxon>
        <taxon>Metazoa</taxon>
        <taxon>Ecdysozoa</taxon>
        <taxon>Arthropoda</taxon>
        <taxon>Hexapoda</taxon>
        <taxon>Insecta</taxon>
        <taxon>Pterygota</taxon>
        <taxon>Neoptera</taxon>
        <taxon>Polyneoptera</taxon>
        <taxon>Dictyoptera</taxon>
        <taxon>Blattodea</taxon>
        <taxon>Blaberoidea</taxon>
        <taxon>Blaberidae</taxon>
        <taxon>Diplopterinae</taxon>
        <taxon>Diploptera</taxon>
    </lineage>
</organism>
<comment type="function">
    <text evidence="8">Part of the SNAPc complex required for the transcription of both RNA polymerase II and III small-nuclear RNA genes. Binds to the proximal sequence element (PSE), a non-TATA-box basal promoter element common to these 2 types of genes. Recruits TBP and BRF2 to the U6 snRNA TATA box.</text>
</comment>
<dbReference type="GO" id="GO:0005634">
    <property type="term" value="C:nucleus"/>
    <property type="evidence" value="ECO:0007669"/>
    <property type="project" value="UniProtKB-SubCell"/>
</dbReference>
<evidence type="ECO:0000256" key="6">
    <source>
        <dbReference type="ARBA" id="ARBA00023163"/>
    </source>
</evidence>
<dbReference type="GO" id="GO:0003681">
    <property type="term" value="F:bent DNA binding"/>
    <property type="evidence" value="ECO:0007669"/>
    <property type="project" value="TreeGrafter"/>
</dbReference>
<evidence type="ECO:0000256" key="5">
    <source>
        <dbReference type="ARBA" id="ARBA00023125"/>
    </source>
</evidence>
<evidence type="ECO:0000256" key="9">
    <source>
        <dbReference type="ARBA" id="ARBA00025958"/>
    </source>
</evidence>
<keyword evidence="5" id="KW-0238">DNA-binding</keyword>
<evidence type="ECO:0000313" key="11">
    <source>
        <dbReference type="EMBL" id="KAJ9601085.1"/>
    </source>
</evidence>
<proteinExistence type="inferred from homology"/>
<dbReference type="GO" id="GO:0019185">
    <property type="term" value="C:snRNA-activating protein complex"/>
    <property type="evidence" value="ECO:0007669"/>
    <property type="project" value="TreeGrafter"/>
</dbReference>
<dbReference type="GO" id="GO:0000978">
    <property type="term" value="F:RNA polymerase II cis-regulatory region sequence-specific DNA binding"/>
    <property type="evidence" value="ECO:0007669"/>
    <property type="project" value="TreeGrafter"/>
</dbReference>
<dbReference type="Proteomes" id="UP001233999">
    <property type="component" value="Unassembled WGS sequence"/>
</dbReference>
<dbReference type="GO" id="GO:0042796">
    <property type="term" value="P:snRNA transcription by RNA polymerase III"/>
    <property type="evidence" value="ECO:0007669"/>
    <property type="project" value="TreeGrafter"/>
</dbReference>
<name>A0AAD8AL06_DIPPU</name>
<dbReference type="EMBL" id="JASPKZ010000036">
    <property type="protein sequence ID" value="KAJ9601085.1"/>
    <property type="molecule type" value="Genomic_DNA"/>
</dbReference>
<evidence type="ECO:0000256" key="4">
    <source>
        <dbReference type="ARBA" id="ARBA00023015"/>
    </source>
</evidence>
<feature type="non-terminal residue" evidence="11">
    <location>
        <position position="1"/>
    </location>
</feature>
<dbReference type="GO" id="GO:0042795">
    <property type="term" value="P:snRNA transcription by RNA polymerase II"/>
    <property type="evidence" value="ECO:0007669"/>
    <property type="project" value="TreeGrafter"/>
</dbReference>
<evidence type="ECO:0000256" key="1">
    <source>
        <dbReference type="ARBA" id="ARBA00004123"/>
    </source>
</evidence>
<keyword evidence="7" id="KW-0539">Nucleus</keyword>
<protein>
    <recommendedName>
        <fullName evidence="3">snRNA-activating protein complex subunit 3</fullName>
    </recommendedName>
    <alternativeName>
        <fullName evidence="10">Small nuclear RNA-activating complex polypeptide 3</fullName>
    </alternativeName>
</protein>
<comment type="caution">
    <text evidence="11">The sequence shown here is derived from an EMBL/GenBank/DDBJ whole genome shotgun (WGS) entry which is preliminary data.</text>
</comment>
<evidence type="ECO:0000256" key="8">
    <source>
        <dbReference type="ARBA" id="ARBA00025193"/>
    </source>
</evidence>
<dbReference type="Pfam" id="PF12251">
    <property type="entry name" value="SNAPC3"/>
    <property type="match status" value="1"/>
</dbReference>
<sequence>MNSVYDYGQRTWVTEVICLKDYFSKFVKVLPDLEASVTGKTGRWKEKVENPAKIKKLMNVKLSEDEFTILSESCNLNKLTVPNEPPIVDVSCIKRRPGLFDKSNISDSAKELETMKHLQKRILNAEAVSHLKYRSSIWPGCHLCATPDLEVGKHMLISVRIYHPFRHRLGIRIVNPPRCSQEMVVLGNQTISVLRDTIVCASDLCVPGEVSNNPNQDFKKKAKDIYKSGFIFIENTFYNDFRDPKNIDYSAVIRKWGEGRDLGPFKTEEMDKVKFEDLSLRLGYPYVYQHQGNCEHLISFSDVRLLHKSDNLSSQNYPLIRSMSTSNAQYCMICGMYMAKWITTENERVPHDPCYFCDHCFCSYNYIDGKKIGNFKAYPFS</sequence>
<dbReference type="AlphaFoldDB" id="A0AAD8AL06"/>
<accession>A0AAD8AL06</accession>
<evidence type="ECO:0000256" key="10">
    <source>
        <dbReference type="ARBA" id="ARBA00029606"/>
    </source>
</evidence>
<reference evidence="11" key="2">
    <citation type="submission" date="2023-05" db="EMBL/GenBank/DDBJ databases">
        <authorList>
            <person name="Fouks B."/>
        </authorList>
    </citation>
    <scope>NUCLEOTIDE SEQUENCE</scope>
    <source>
        <strain evidence="11">Stay&amp;Tobe</strain>
        <tissue evidence="11">Testes</tissue>
    </source>
</reference>
<dbReference type="GO" id="GO:0001006">
    <property type="term" value="F:RNA polymerase III type 3 promoter sequence-specific DNA binding"/>
    <property type="evidence" value="ECO:0007669"/>
    <property type="project" value="TreeGrafter"/>
</dbReference>
<evidence type="ECO:0000256" key="3">
    <source>
        <dbReference type="ARBA" id="ARBA00013634"/>
    </source>
</evidence>
<evidence type="ECO:0000256" key="7">
    <source>
        <dbReference type="ARBA" id="ARBA00023242"/>
    </source>
</evidence>